<proteinExistence type="predicted"/>
<reference evidence="2" key="1">
    <citation type="submission" date="2016-03" db="EMBL/GenBank/DDBJ databases">
        <title>Draft genome sequence of Rosellinia necatrix.</title>
        <authorList>
            <person name="Kanematsu S."/>
        </authorList>
    </citation>
    <scope>NUCLEOTIDE SEQUENCE [LARGE SCALE GENOMIC DNA]</scope>
    <source>
        <strain evidence="2">W97</strain>
    </source>
</reference>
<evidence type="ECO:0000313" key="2">
    <source>
        <dbReference type="EMBL" id="GAP87934.2"/>
    </source>
</evidence>
<dbReference type="STRING" id="77044.A0A1W2TID4"/>
<feature type="domain" description="NAD(P)-binding" evidence="1">
    <location>
        <begin position="8"/>
        <end position="182"/>
    </location>
</feature>
<dbReference type="Gene3D" id="3.90.25.10">
    <property type="entry name" value="UDP-galactose 4-epimerase, domain 1"/>
    <property type="match status" value="1"/>
</dbReference>
<dbReference type="Proteomes" id="UP000054516">
    <property type="component" value="Unassembled WGS sequence"/>
</dbReference>
<dbReference type="Pfam" id="PF13460">
    <property type="entry name" value="NAD_binding_10"/>
    <property type="match status" value="1"/>
</dbReference>
<name>A0A1W2TID4_ROSNE</name>
<dbReference type="AlphaFoldDB" id="A0A1W2TID4"/>
<dbReference type="OMA" id="KICWTAI"/>
<sequence>MPKIAIIGASGKLGGATLSALLAHGLVAAPRDVVALTSSAAGSPTRGRLAATGVSVRPARFEDPAGLEAALRGVDTLFLVSTPDIALDFGLALDFDGTTAATAAAAAGGEGSGNGNHPGRESHHKNAVDAAVRAGVRRIVYSSLAFAFDPTAGADGNGVGVGDASRAGVMRAHLRTEAYLRAVAAADHGVKVVVLREGLYAESWPLYLGYFDNDAVVGDGDGEGEGEGEGDVVVPLAGDGKICWTAIRDLGVASALVLADADAESEFDGRIVYLATRPATAKTVAEIARLVAAAGGGGGGARDVRVEVVGRREHERYYVAERGLPRPAVEWWAGTYEALEAGECLVDDPTLETLLGRVGLTPIPVEETVAAMVKGRGGWKSRQKEARIGG</sequence>
<organism evidence="2">
    <name type="scientific">Rosellinia necatrix</name>
    <name type="common">White root-rot fungus</name>
    <dbReference type="NCBI Taxonomy" id="77044"/>
    <lineage>
        <taxon>Eukaryota</taxon>
        <taxon>Fungi</taxon>
        <taxon>Dikarya</taxon>
        <taxon>Ascomycota</taxon>
        <taxon>Pezizomycotina</taxon>
        <taxon>Sordariomycetes</taxon>
        <taxon>Xylariomycetidae</taxon>
        <taxon>Xylariales</taxon>
        <taxon>Xylariaceae</taxon>
        <taxon>Rosellinia</taxon>
    </lineage>
</organism>
<dbReference type="InterPro" id="IPR036291">
    <property type="entry name" value="NAD(P)-bd_dom_sf"/>
</dbReference>
<dbReference type="InterPro" id="IPR016040">
    <property type="entry name" value="NAD(P)-bd_dom"/>
</dbReference>
<gene>
    <name evidence="2" type="ORF">SAMD00023353_1600640</name>
</gene>
<dbReference type="PANTHER" id="PTHR47129:SF1">
    <property type="entry name" value="NMRA-LIKE DOMAIN-CONTAINING PROTEIN"/>
    <property type="match status" value="1"/>
</dbReference>
<dbReference type="PANTHER" id="PTHR47129">
    <property type="entry name" value="QUINONE OXIDOREDUCTASE 2"/>
    <property type="match status" value="1"/>
</dbReference>
<dbReference type="SUPFAM" id="SSF51735">
    <property type="entry name" value="NAD(P)-binding Rossmann-fold domains"/>
    <property type="match status" value="1"/>
</dbReference>
<accession>A0A1W2TID4</accession>
<keyword evidence="3" id="KW-1185">Reference proteome</keyword>
<protein>
    <submittedName>
        <fullName evidence="2">Putative NAD-binding protein</fullName>
    </submittedName>
</protein>
<evidence type="ECO:0000259" key="1">
    <source>
        <dbReference type="Pfam" id="PF13460"/>
    </source>
</evidence>
<evidence type="ECO:0000313" key="3">
    <source>
        <dbReference type="Proteomes" id="UP000054516"/>
    </source>
</evidence>
<dbReference type="OrthoDB" id="419598at2759"/>
<dbReference type="InterPro" id="IPR052718">
    <property type="entry name" value="NmrA-type_oxidoreductase"/>
</dbReference>
<dbReference type="Gene3D" id="3.40.50.720">
    <property type="entry name" value="NAD(P)-binding Rossmann-like Domain"/>
    <property type="match status" value="1"/>
</dbReference>
<dbReference type="EMBL" id="DF977461">
    <property type="protein sequence ID" value="GAP87934.2"/>
    <property type="molecule type" value="Genomic_DNA"/>
</dbReference>